<dbReference type="GO" id="GO:0046872">
    <property type="term" value="F:metal ion binding"/>
    <property type="evidence" value="ECO:0007669"/>
    <property type="project" value="UniProtKB-KW"/>
</dbReference>
<dbReference type="Pfam" id="PF01074">
    <property type="entry name" value="Glyco_hydro_38N"/>
    <property type="match status" value="1"/>
</dbReference>
<accession>A0A927M955</accession>
<keyword evidence="4 7" id="KW-0326">Glycosidase</keyword>
<gene>
    <name evidence="7" type="ORF">H4W31_005752</name>
</gene>
<feature type="region of interest" description="Disordered" evidence="5">
    <location>
        <begin position="471"/>
        <end position="504"/>
    </location>
</feature>
<dbReference type="GO" id="GO:0004559">
    <property type="term" value="F:alpha-mannosidase activity"/>
    <property type="evidence" value="ECO:0007669"/>
    <property type="project" value="UniProtKB-EC"/>
</dbReference>
<dbReference type="PANTHER" id="PTHR46017:SF2">
    <property type="entry name" value="MANNOSYLGLYCERATE HYDROLASE"/>
    <property type="match status" value="1"/>
</dbReference>
<dbReference type="SUPFAM" id="SSF88713">
    <property type="entry name" value="Glycoside hydrolase/deacetylase"/>
    <property type="match status" value="1"/>
</dbReference>
<dbReference type="RefSeq" id="WP_192769455.1">
    <property type="nucleotide sequence ID" value="NZ_JADBEB010000001.1"/>
</dbReference>
<feature type="compositionally biased region" description="Basic and acidic residues" evidence="5">
    <location>
        <begin position="530"/>
        <end position="543"/>
    </location>
</feature>
<dbReference type="AlphaFoldDB" id="A0A927M955"/>
<dbReference type="EMBL" id="JADBEB010000001">
    <property type="protein sequence ID" value="MBE1490114.1"/>
    <property type="molecule type" value="Genomic_DNA"/>
</dbReference>
<evidence type="ECO:0000313" key="8">
    <source>
        <dbReference type="Proteomes" id="UP000649753"/>
    </source>
</evidence>
<feature type="compositionally biased region" description="Low complexity" evidence="5">
    <location>
        <begin position="478"/>
        <end position="497"/>
    </location>
</feature>
<dbReference type="GO" id="GO:0030246">
    <property type="term" value="F:carbohydrate binding"/>
    <property type="evidence" value="ECO:0007669"/>
    <property type="project" value="InterPro"/>
</dbReference>
<dbReference type="GO" id="GO:0006013">
    <property type="term" value="P:mannose metabolic process"/>
    <property type="evidence" value="ECO:0007669"/>
    <property type="project" value="InterPro"/>
</dbReference>
<evidence type="ECO:0000256" key="2">
    <source>
        <dbReference type="ARBA" id="ARBA00022723"/>
    </source>
</evidence>
<feature type="domain" description="Glycoside hydrolase family 38 N-terminal" evidence="6">
    <location>
        <begin position="14"/>
        <end position="265"/>
    </location>
</feature>
<dbReference type="InterPro" id="IPR000602">
    <property type="entry name" value="Glyco_hydro_38_N"/>
</dbReference>
<keyword evidence="2" id="KW-0479">Metal-binding</keyword>
<evidence type="ECO:0000256" key="5">
    <source>
        <dbReference type="SAM" id="MobiDB-lite"/>
    </source>
</evidence>
<keyword evidence="8" id="KW-1185">Reference proteome</keyword>
<reference evidence="7" key="1">
    <citation type="submission" date="2020-10" db="EMBL/GenBank/DDBJ databases">
        <title>Sequencing the genomes of 1000 actinobacteria strains.</title>
        <authorList>
            <person name="Klenk H.-P."/>
        </authorList>
    </citation>
    <scope>NUCLEOTIDE SEQUENCE</scope>
    <source>
        <strain evidence="7">DSM 46832</strain>
    </source>
</reference>
<dbReference type="SUPFAM" id="SSF74650">
    <property type="entry name" value="Galactose mutarotase-like"/>
    <property type="match status" value="1"/>
</dbReference>
<dbReference type="Gene3D" id="3.20.110.10">
    <property type="entry name" value="Glycoside hydrolase 38, N terminal domain"/>
    <property type="match status" value="1"/>
</dbReference>
<dbReference type="EC" id="3.2.1.24" evidence="7"/>
<evidence type="ECO:0000256" key="1">
    <source>
        <dbReference type="ARBA" id="ARBA00009792"/>
    </source>
</evidence>
<protein>
    <submittedName>
        <fullName evidence="7">Alpha-mannosidase</fullName>
        <ecNumber evidence="7">3.2.1.24</ecNumber>
    </submittedName>
</protein>
<comment type="caution">
    <text evidence="7">The sequence shown here is derived from an EMBL/GenBank/DDBJ whole genome shotgun (WGS) entry which is preliminary data.</text>
</comment>
<dbReference type="InterPro" id="IPR011013">
    <property type="entry name" value="Gal_mutarotase_sf_dom"/>
</dbReference>
<dbReference type="Gene3D" id="2.70.98.30">
    <property type="entry name" value="Golgi alpha-mannosidase II, domain 4"/>
    <property type="match status" value="1"/>
</dbReference>
<dbReference type="InterPro" id="IPR028995">
    <property type="entry name" value="Glyco_hydro_57/38_cen_sf"/>
</dbReference>
<sequence>MTAERRATAAERLTIVVVPHTHWDREWYEPFQRFRLRLVALLDEVFERMERDPRQRFTLDGQLAAVDDYLEVRPERRDQVAALVADGRLAVGPWQILLDEFLCSGENIVRNLELGLRRSAGFGGAMPVGYLPDMFGHVAQMPQILAGAGLAHACVWRGVPERVRTSAFAWISPDGTAIRTEYLHGGYGNAAGLVDNPALVTRRAAELAERLSGWRPEGGSATPMLAMYGADHGAPAANTPDLLAGAAEQTGLRLRVGTLAEYFADQPTEVTGLPEVRGELRSHARANILPGVYSVRAHLKQAMGRAERCVERYAEPMAALWYDSSAQRFLDMAWVRLIEASCHDSVTGCGCDETAEQVATRIAEAEQLGRAVHDLVGARRAAQTPRDGHLVFNPTPRPRTALVRLDVALPSVGAPVALETGAGAVVPTQRLGVTPTVLADDWYDEPALPMVLARVHGVELYGQEITRWSVSSPEEENAGSPASPHPASSSGRPPRSGTLTFHVASHGDPEFDVAQVRAALAAATAAPDGAARDEVSGPDRGVPGRDRRWRVRILAEPRAAVAALVELPALGWTSVRPVPVPASIIASPSSVVARGRMLDNGLLRVDVADDGTLLLRTPDGLRVDGIGRIVDGGDVGDSYNYAAPATDALIDKPQSVRTAILHEGPIVAVLDVLRTYRWPVGAEPAAGTRSVRTESVTVATRLELRAGEPFLRVATSFDNRSEDHRVRLHLPLPSRADTSYAQGQFAVVARGLTSEGGGGEVPLPTYPAAGFVAAGGPDGSLAVLLTQPSEYELVDGGRELALTLLRSIGMLSRNRNAMRDEPAGPQLPTPLAQCRGERTAEFALLPFRGGWHAAGVSAAAEAYRHEVLAFAGAGPAGGELPPDRAGLWVDGDGVVLTSVRDRDGRVEVRVVAEHPRDTTAIVGAGRRLSAARRADLLGRPGAILPIGADGAVRLPLRAWEIATVQLDLDAP</sequence>
<comment type="similarity">
    <text evidence="1">Belongs to the glycosyl hydrolase 38 family.</text>
</comment>
<keyword evidence="3 7" id="KW-0378">Hydrolase</keyword>
<dbReference type="SUPFAM" id="SSF88688">
    <property type="entry name" value="Families 57/38 glycoside transferase middle domain"/>
    <property type="match status" value="1"/>
</dbReference>
<evidence type="ECO:0000259" key="6">
    <source>
        <dbReference type="Pfam" id="PF01074"/>
    </source>
</evidence>
<dbReference type="InterPro" id="IPR037094">
    <property type="entry name" value="Glyco_hydro_38_cen_sf"/>
</dbReference>
<proteinExistence type="inferred from homology"/>
<dbReference type="PANTHER" id="PTHR46017">
    <property type="entry name" value="ALPHA-MANNOSIDASE 2C1"/>
    <property type="match status" value="1"/>
</dbReference>
<dbReference type="GO" id="GO:0009313">
    <property type="term" value="P:oligosaccharide catabolic process"/>
    <property type="evidence" value="ECO:0007669"/>
    <property type="project" value="TreeGrafter"/>
</dbReference>
<dbReference type="Gene3D" id="1.20.1270.50">
    <property type="entry name" value="Glycoside hydrolase family 38, central domain"/>
    <property type="match status" value="1"/>
</dbReference>
<dbReference type="Proteomes" id="UP000649753">
    <property type="component" value="Unassembled WGS sequence"/>
</dbReference>
<feature type="region of interest" description="Disordered" evidence="5">
    <location>
        <begin position="524"/>
        <end position="543"/>
    </location>
</feature>
<dbReference type="InterPro" id="IPR027291">
    <property type="entry name" value="Glyco_hydro_38_N_sf"/>
</dbReference>
<evidence type="ECO:0000313" key="7">
    <source>
        <dbReference type="EMBL" id="MBE1490114.1"/>
    </source>
</evidence>
<organism evidence="7 8">
    <name type="scientific">Plantactinospora soyae</name>
    <dbReference type="NCBI Taxonomy" id="1544732"/>
    <lineage>
        <taxon>Bacteria</taxon>
        <taxon>Bacillati</taxon>
        <taxon>Actinomycetota</taxon>
        <taxon>Actinomycetes</taxon>
        <taxon>Micromonosporales</taxon>
        <taxon>Micromonosporaceae</taxon>
        <taxon>Plantactinospora</taxon>
    </lineage>
</organism>
<evidence type="ECO:0000256" key="3">
    <source>
        <dbReference type="ARBA" id="ARBA00022801"/>
    </source>
</evidence>
<evidence type="ECO:0000256" key="4">
    <source>
        <dbReference type="ARBA" id="ARBA00023295"/>
    </source>
</evidence>
<name>A0A927M955_9ACTN</name>
<dbReference type="InterPro" id="IPR011330">
    <property type="entry name" value="Glyco_hydro/deAcase_b/a-brl"/>
</dbReference>